<protein>
    <submittedName>
        <fullName evidence="1">Uncharacterized protein</fullName>
    </submittedName>
</protein>
<organism evidence="1 2">
    <name type="scientific">Pistacia integerrima</name>
    <dbReference type="NCBI Taxonomy" id="434235"/>
    <lineage>
        <taxon>Eukaryota</taxon>
        <taxon>Viridiplantae</taxon>
        <taxon>Streptophyta</taxon>
        <taxon>Embryophyta</taxon>
        <taxon>Tracheophyta</taxon>
        <taxon>Spermatophyta</taxon>
        <taxon>Magnoliopsida</taxon>
        <taxon>eudicotyledons</taxon>
        <taxon>Gunneridae</taxon>
        <taxon>Pentapetalae</taxon>
        <taxon>rosids</taxon>
        <taxon>malvids</taxon>
        <taxon>Sapindales</taxon>
        <taxon>Anacardiaceae</taxon>
        <taxon>Pistacia</taxon>
    </lineage>
</organism>
<evidence type="ECO:0000313" key="2">
    <source>
        <dbReference type="Proteomes" id="UP001163603"/>
    </source>
</evidence>
<proteinExistence type="predicted"/>
<comment type="caution">
    <text evidence="1">The sequence shown here is derived from an EMBL/GenBank/DDBJ whole genome shotgun (WGS) entry which is preliminary data.</text>
</comment>
<reference evidence="2" key="1">
    <citation type="journal article" date="2023" name="G3 (Bethesda)">
        <title>Genome assembly and association tests identify interacting loci associated with vigor, precocity, and sex in interspecific pistachio rootstocks.</title>
        <authorList>
            <person name="Palmer W."/>
            <person name="Jacygrad E."/>
            <person name="Sagayaradj S."/>
            <person name="Cavanaugh K."/>
            <person name="Han R."/>
            <person name="Bertier L."/>
            <person name="Beede B."/>
            <person name="Kafkas S."/>
            <person name="Golino D."/>
            <person name="Preece J."/>
            <person name="Michelmore R."/>
        </authorList>
    </citation>
    <scope>NUCLEOTIDE SEQUENCE [LARGE SCALE GENOMIC DNA]</scope>
</reference>
<sequence>MSFRKSDAHVHQLEGSSSSGFWEAAG</sequence>
<dbReference type="Proteomes" id="UP001163603">
    <property type="component" value="Chromosome 8"/>
</dbReference>
<dbReference type="EMBL" id="CM047743">
    <property type="protein sequence ID" value="KAJ0030489.1"/>
    <property type="molecule type" value="Genomic_DNA"/>
</dbReference>
<gene>
    <name evidence="1" type="ORF">Pint_13358</name>
</gene>
<name>A0ACC0Y679_9ROSI</name>
<evidence type="ECO:0000313" key="1">
    <source>
        <dbReference type="EMBL" id="KAJ0030489.1"/>
    </source>
</evidence>
<keyword evidence="2" id="KW-1185">Reference proteome</keyword>
<accession>A0ACC0Y679</accession>